<evidence type="ECO:0000313" key="3">
    <source>
        <dbReference type="EMBL" id="MBR8533985.1"/>
    </source>
</evidence>
<dbReference type="GO" id="GO:0052689">
    <property type="term" value="F:carboxylic ester hydrolase activity"/>
    <property type="evidence" value="ECO:0007669"/>
    <property type="project" value="InterPro"/>
</dbReference>
<evidence type="ECO:0000313" key="4">
    <source>
        <dbReference type="Proteomes" id="UP000679220"/>
    </source>
</evidence>
<dbReference type="InterPro" id="IPR036514">
    <property type="entry name" value="SGNH_hydro_sf"/>
</dbReference>
<dbReference type="RefSeq" id="WP_212187892.1">
    <property type="nucleotide sequence ID" value="NZ_JAGTAR010000001.1"/>
</dbReference>
<organism evidence="3 4">
    <name type="scientific">Carboxylicivirga sediminis</name>
    <dbReference type="NCBI Taxonomy" id="2006564"/>
    <lineage>
        <taxon>Bacteria</taxon>
        <taxon>Pseudomonadati</taxon>
        <taxon>Bacteroidota</taxon>
        <taxon>Bacteroidia</taxon>
        <taxon>Marinilabiliales</taxon>
        <taxon>Marinilabiliaceae</taxon>
        <taxon>Carboxylicivirga</taxon>
    </lineage>
</organism>
<feature type="domain" description="SGNH hydrolase-type esterase" evidence="1">
    <location>
        <begin position="146"/>
        <end position="341"/>
    </location>
</feature>
<dbReference type="Proteomes" id="UP000679220">
    <property type="component" value="Unassembled WGS sequence"/>
</dbReference>
<keyword evidence="4" id="KW-1185">Reference proteome</keyword>
<dbReference type="Gene3D" id="2.60.120.260">
    <property type="entry name" value="Galactose-binding domain-like"/>
    <property type="match status" value="1"/>
</dbReference>
<dbReference type="EMBL" id="JAGTAR010000001">
    <property type="protein sequence ID" value="MBR8533985.1"/>
    <property type="molecule type" value="Genomic_DNA"/>
</dbReference>
<dbReference type="Pfam" id="PF17996">
    <property type="entry name" value="CE2_N"/>
    <property type="match status" value="1"/>
</dbReference>
<sequence>MKYFIGIILLAIGYTASAQERLVSAGHEAFYYSGRVDLSQSDVARFDWPGVSIYFQFTGEVLGLCLDGGERNYFNVFIDGLLHEVMHAPNDTVYSIGGIKGRGWHSCRIQKRTEGEMGMVVFKGVHLEKEAQIRSVEHQQRCKIEFIGNSITCGYGTEGKLPEEDFLPETENVNKSYAFITARAFDAECYVTAHSGLGVVRNYGDKEPVSTKLATLPNRYHQVFDMITSLTWDFTQWQPDAVVINLGTNDYSTNVAPDKSVFVDRYVQFIKQLRTYYGDTPIFCINGPMRDEPAYSNVKEVVETARSVYGDKHIYFIGIPASLLNMDSDLGSDYHPSYRGQLKMARHIIPTIANVMNWKFDDSEYEALSY</sequence>
<dbReference type="InterPro" id="IPR040794">
    <property type="entry name" value="CE2_N"/>
</dbReference>
<reference evidence="3" key="2">
    <citation type="submission" date="2021-04" db="EMBL/GenBank/DDBJ databases">
        <authorList>
            <person name="Zhang T."/>
            <person name="Zhang Y."/>
            <person name="Lu D."/>
            <person name="Zuo D."/>
            <person name="Du Z."/>
        </authorList>
    </citation>
    <scope>NUCLEOTIDE SEQUENCE</scope>
    <source>
        <strain evidence="3">JR1</strain>
    </source>
</reference>
<feature type="domain" description="Carbohydrate esterase 2 N-terminal" evidence="2">
    <location>
        <begin position="32"/>
        <end position="134"/>
    </location>
</feature>
<dbReference type="SUPFAM" id="SSF52266">
    <property type="entry name" value="SGNH hydrolase"/>
    <property type="match status" value="1"/>
</dbReference>
<dbReference type="AlphaFoldDB" id="A0A941ITU5"/>
<dbReference type="PANTHER" id="PTHR37834">
    <property type="entry name" value="GDSL-LIKE LIPASE/ACYLHYDROLASE DOMAIN PROTEIN (AFU_ORTHOLOGUE AFUA_2G00620)"/>
    <property type="match status" value="1"/>
</dbReference>
<dbReference type="InterPro" id="IPR013830">
    <property type="entry name" value="SGNH_hydro"/>
</dbReference>
<gene>
    <name evidence="3" type="ORF">KDU71_00300</name>
</gene>
<proteinExistence type="predicted"/>
<dbReference type="InterPro" id="IPR052762">
    <property type="entry name" value="PCW_deacetylase/CE"/>
</dbReference>
<accession>A0A941ITU5</accession>
<evidence type="ECO:0000259" key="2">
    <source>
        <dbReference type="Pfam" id="PF17996"/>
    </source>
</evidence>
<dbReference type="Pfam" id="PF13472">
    <property type="entry name" value="Lipase_GDSL_2"/>
    <property type="match status" value="1"/>
</dbReference>
<comment type="caution">
    <text evidence="3">The sequence shown here is derived from an EMBL/GenBank/DDBJ whole genome shotgun (WGS) entry which is preliminary data.</text>
</comment>
<dbReference type="InterPro" id="IPR037461">
    <property type="entry name" value="CtCE2-like_dom"/>
</dbReference>
<evidence type="ECO:0000259" key="1">
    <source>
        <dbReference type="Pfam" id="PF13472"/>
    </source>
</evidence>
<dbReference type="CDD" id="cd01831">
    <property type="entry name" value="Endoglucanase_E_like"/>
    <property type="match status" value="1"/>
</dbReference>
<name>A0A941ITU5_9BACT</name>
<reference evidence="3" key="1">
    <citation type="journal article" date="2018" name="Int. J. Syst. Evol. Microbiol.">
        <title>Carboxylicivirga sediminis sp. nov., isolated from coastal sediment.</title>
        <authorList>
            <person name="Wang F.Q."/>
            <person name="Ren L.H."/>
            <person name="Zou R.J."/>
            <person name="Sun Y.Z."/>
            <person name="Liu X.J."/>
            <person name="Jiang F."/>
            <person name="Liu L.J."/>
        </authorList>
    </citation>
    <scope>NUCLEOTIDE SEQUENCE</scope>
    <source>
        <strain evidence="3">JR1</strain>
    </source>
</reference>
<dbReference type="PANTHER" id="PTHR37834:SF2">
    <property type="entry name" value="ESTERASE, SGNH HYDROLASE-TYPE"/>
    <property type="match status" value="1"/>
</dbReference>
<dbReference type="Gene3D" id="3.40.50.1110">
    <property type="entry name" value="SGNH hydrolase"/>
    <property type="match status" value="1"/>
</dbReference>
<protein>
    <submittedName>
        <fullName evidence="3">Endoglucanase</fullName>
    </submittedName>
</protein>